<feature type="region of interest" description="Disordered" evidence="1">
    <location>
        <begin position="34"/>
        <end position="62"/>
    </location>
</feature>
<evidence type="ECO:0000313" key="3">
    <source>
        <dbReference type="Proteomes" id="UP001596157"/>
    </source>
</evidence>
<dbReference type="EMBL" id="JBHSKF010000013">
    <property type="protein sequence ID" value="MFC5289969.1"/>
    <property type="molecule type" value="Genomic_DNA"/>
</dbReference>
<name>A0ABW0EUX6_9PSEU</name>
<dbReference type="NCBIfam" id="NF033400">
    <property type="entry name" value="thiazolyl_B"/>
    <property type="match status" value="1"/>
</dbReference>
<organism evidence="2 3">
    <name type="scientific">Actinokineospora guangxiensis</name>
    <dbReference type="NCBI Taxonomy" id="1490288"/>
    <lineage>
        <taxon>Bacteria</taxon>
        <taxon>Bacillati</taxon>
        <taxon>Actinomycetota</taxon>
        <taxon>Actinomycetes</taxon>
        <taxon>Pseudonocardiales</taxon>
        <taxon>Pseudonocardiaceae</taxon>
        <taxon>Actinokineospora</taxon>
    </lineage>
</organism>
<dbReference type="Pfam" id="PF19409">
    <property type="entry name" value="Thiopep_pre"/>
    <property type="match status" value="1"/>
</dbReference>
<dbReference type="Proteomes" id="UP001596157">
    <property type="component" value="Unassembled WGS sequence"/>
</dbReference>
<evidence type="ECO:0000256" key="1">
    <source>
        <dbReference type="SAM" id="MobiDB-lite"/>
    </source>
</evidence>
<reference evidence="3" key="1">
    <citation type="journal article" date="2019" name="Int. J. Syst. Evol. Microbiol.">
        <title>The Global Catalogue of Microorganisms (GCM) 10K type strain sequencing project: providing services to taxonomists for standard genome sequencing and annotation.</title>
        <authorList>
            <consortium name="The Broad Institute Genomics Platform"/>
            <consortium name="The Broad Institute Genome Sequencing Center for Infectious Disease"/>
            <person name="Wu L."/>
            <person name="Ma J."/>
        </authorList>
    </citation>
    <scope>NUCLEOTIDE SEQUENCE [LARGE SCALE GENOMIC DNA]</scope>
    <source>
        <strain evidence="3">CCUG 59778</strain>
    </source>
</reference>
<accession>A0ABW0EUX6</accession>
<evidence type="ECO:0000313" key="2">
    <source>
        <dbReference type="EMBL" id="MFC5289969.1"/>
    </source>
</evidence>
<proteinExistence type="predicted"/>
<gene>
    <name evidence="2" type="ORF">ACFPM7_23175</name>
</gene>
<feature type="compositionally biased region" description="Low complexity" evidence="1">
    <location>
        <begin position="35"/>
        <end position="56"/>
    </location>
</feature>
<keyword evidence="3" id="KW-1185">Reference proteome</keyword>
<comment type="caution">
    <text evidence="2">The sequence shown here is derived from an EMBL/GenBank/DDBJ whole genome shotgun (WGS) entry which is preliminary data.</text>
</comment>
<protein>
    <submittedName>
        <fullName evidence="2">Thiazolylpeptide-type bacteriocin</fullName>
    </submittedName>
</protein>
<dbReference type="RefSeq" id="WP_378249837.1">
    <property type="nucleotide sequence ID" value="NZ_JBHSKF010000013.1"/>
</dbReference>
<sequence length="62" mass="6340">MSIDGQRDNGFSLGELDLSDLSVTVMRDAVDVPETGATSGSSSCTTCSTCGSSSCCNDQVLQ</sequence>